<proteinExistence type="inferred from homology"/>
<dbReference type="GO" id="GO:0006352">
    <property type="term" value="P:DNA-templated transcription initiation"/>
    <property type="evidence" value="ECO:0007669"/>
    <property type="project" value="InterPro"/>
</dbReference>
<feature type="domain" description="RNA polymerase sigma factor 70 region 4 type 2" evidence="6">
    <location>
        <begin position="133"/>
        <end position="185"/>
    </location>
</feature>
<dbReference type="Gene3D" id="1.10.10.10">
    <property type="entry name" value="Winged helix-like DNA-binding domain superfamily/Winged helix DNA-binding domain"/>
    <property type="match status" value="1"/>
</dbReference>
<dbReference type="SUPFAM" id="SSF88659">
    <property type="entry name" value="Sigma3 and sigma4 domains of RNA polymerase sigma factors"/>
    <property type="match status" value="1"/>
</dbReference>
<evidence type="ECO:0000256" key="3">
    <source>
        <dbReference type="ARBA" id="ARBA00023082"/>
    </source>
</evidence>
<dbReference type="Pfam" id="PF08281">
    <property type="entry name" value="Sigma70_r4_2"/>
    <property type="match status" value="1"/>
</dbReference>
<dbReference type="CDD" id="cd06171">
    <property type="entry name" value="Sigma70_r4"/>
    <property type="match status" value="1"/>
</dbReference>
<comment type="caution">
    <text evidence="7">The sequence shown here is derived from an EMBL/GenBank/DDBJ whole genome shotgun (WGS) entry which is preliminary data.</text>
</comment>
<dbReference type="Pfam" id="PF04542">
    <property type="entry name" value="Sigma70_r2"/>
    <property type="match status" value="1"/>
</dbReference>
<dbReference type="NCBIfam" id="TIGR02937">
    <property type="entry name" value="sigma70-ECF"/>
    <property type="match status" value="1"/>
</dbReference>
<accession>A0A0L8V8T8</accession>
<dbReference type="PANTHER" id="PTHR43133:SF46">
    <property type="entry name" value="RNA POLYMERASE SIGMA-70 FACTOR ECF SUBFAMILY"/>
    <property type="match status" value="1"/>
</dbReference>
<dbReference type="AlphaFoldDB" id="A0A0L8V8T8"/>
<dbReference type="InterPro" id="IPR013325">
    <property type="entry name" value="RNA_pol_sigma_r2"/>
</dbReference>
<dbReference type="SUPFAM" id="SSF88946">
    <property type="entry name" value="Sigma2 domain of RNA polymerase sigma factors"/>
    <property type="match status" value="1"/>
</dbReference>
<dbReference type="EMBL" id="LGIA01000151">
    <property type="protein sequence ID" value="KOH44859.1"/>
    <property type="molecule type" value="Genomic_DNA"/>
</dbReference>
<protein>
    <submittedName>
        <fullName evidence="7">Uncharacterized protein</fullName>
    </submittedName>
</protein>
<dbReference type="InterPro" id="IPR036388">
    <property type="entry name" value="WH-like_DNA-bd_sf"/>
</dbReference>
<evidence type="ECO:0000313" key="8">
    <source>
        <dbReference type="Proteomes" id="UP000036958"/>
    </source>
</evidence>
<keyword evidence="4" id="KW-0804">Transcription</keyword>
<dbReference type="STRING" id="1409788.NC99_22910"/>
<dbReference type="InterPro" id="IPR007627">
    <property type="entry name" value="RNA_pol_sigma70_r2"/>
</dbReference>
<evidence type="ECO:0000313" key="7">
    <source>
        <dbReference type="EMBL" id="KOH44859.1"/>
    </source>
</evidence>
<keyword evidence="2" id="KW-0805">Transcription regulation</keyword>
<dbReference type="Proteomes" id="UP000036958">
    <property type="component" value="Unassembled WGS sequence"/>
</dbReference>
<evidence type="ECO:0000259" key="5">
    <source>
        <dbReference type="Pfam" id="PF04542"/>
    </source>
</evidence>
<evidence type="ECO:0000256" key="1">
    <source>
        <dbReference type="ARBA" id="ARBA00010641"/>
    </source>
</evidence>
<dbReference type="InterPro" id="IPR014284">
    <property type="entry name" value="RNA_pol_sigma-70_dom"/>
</dbReference>
<evidence type="ECO:0000256" key="4">
    <source>
        <dbReference type="ARBA" id="ARBA00023163"/>
    </source>
</evidence>
<dbReference type="GO" id="GO:0016987">
    <property type="term" value="F:sigma factor activity"/>
    <property type="evidence" value="ECO:0007669"/>
    <property type="project" value="UniProtKB-KW"/>
</dbReference>
<sequence length="200" mass="24103">MVNDNFDELLNQSDQEVWLAFKEGNEAAYVFMYQKYFADLINYGRQFARNEQLIEDCVQDLFIDLKKSKENLTNKNTSIKFYLFKSLKRRIIEYRKKLDKVTLGPAEGQRDFEIVLPEEALLIEKQFKEEQLLKLSRAVEQLTTRQREVLYYLFYAELSYEEIREIMGFDHVRSVRNIFYKALDRLKTNFRGIFFFNVFA</sequence>
<keyword evidence="3" id="KW-0731">Sigma factor</keyword>
<evidence type="ECO:0000259" key="6">
    <source>
        <dbReference type="Pfam" id="PF08281"/>
    </source>
</evidence>
<gene>
    <name evidence="7" type="ORF">NC99_22910</name>
</gene>
<organism evidence="7 8">
    <name type="scientific">Sunxiuqinia dokdonensis</name>
    <dbReference type="NCBI Taxonomy" id="1409788"/>
    <lineage>
        <taxon>Bacteria</taxon>
        <taxon>Pseudomonadati</taxon>
        <taxon>Bacteroidota</taxon>
        <taxon>Bacteroidia</taxon>
        <taxon>Marinilabiliales</taxon>
        <taxon>Prolixibacteraceae</taxon>
        <taxon>Sunxiuqinia</taxon>
    </lineage>
</organism>
<comment type="similarity">
    <text evidence="1">Belongs to the sigma-70 factor family. ECF subfamily.</text>
</comment>
<feature type="domain" description="RNA polymerase sigma-70 region 2" evidence="5">
    <location>
        <begin position="32"/>
        <end position="99"/>
    </location>
</feature>
<dbReference type="GO" id="GO:0003677">
    <property type="term" value="F:DNA binding"/>
    <property type="evidence" value="ECO:0007669"/>
    <property type="project" value="InterPro"/>
</dbReference>
<dbReference type="InterPro" id="IPR013249">
    <property type="entry name" value="RNA_pol_sigma70_r4_t2"/>
</dbReference>
<keyword evidence="8" id="KW-1185">Reference proteome</keyword>
<name>A0A0L8V8T8_9BACT</name>
<dbReference type="PANTHER" id="PTHR43133">
    <property type="entry name" value="RNA POLYMERASE ECF-TYPE SIGMA FACTO"/>
    <property type="match status" value="1"/>
</dbReference>
<dbReference type="InterPro" id="IPR013324">
    <property type="entry name" value="RNA_pol_sigma_r3/r4-like"/>
</dbReference>
<evidence type="ECO:0000256" key="2">
    <source>
        <dbReference type="ARBA" id="ARBA00023015"/>
    </source>
</evidence>
<dbReference type="InterPro" id="IPR039425">
    <property type="entry name" value="RNA_pol_sigma-70-like"/>
</dbReference>
<reference evidence="8" key="1">
    <citation type="submission" date="2015-07" db="EMBL/GenBank/DDBJ databases">
        <title>Genome sequencing of Sunxiuqinia dokdonensis strain SK.</title>
        <authorList>
            <person name="Ahn S."/>
            <person name="Kim B.-C."/>
        </authorList>
    </citation>
    <scope>NUCLEOTIDE SEQUENCE [LARGE SCALE GENOMIC DNA]</scope>
    <source>
        <strain evidence="8">SK</strain>
    </source>
</reference>
<dbReference type="Gene3D" id="1.10.1740.10">
    <property type="match status" value="1"/>
</dbReference>